<dbReference type="RefSeq" id="WP_277191912.1">
    <property type="nucleotide sequence ID" value="NZ_JAROAV010000028.1"/>
</dbReference>
<protein>
    <submittedName>
        <fullName evidence="2">DUF222 domain-containing protein</fullName>
    </submittedName>
</protein>
<evidence type="ECO:0000259" key="1">
    <source>
        <dbReference type="SMART" id="SM00507"/>
    </source>
</evidence>
<dbReference type="InterPro" id="IPR003615">
    <property type="entry name" value="HNH_nuc"/>
</dbReference>
<dbReference type="Pfam" id="PF02720">
    <property type="entry name" value="DUF222"/>
    <property type="match status" value="1"/>
</dbReference>
<proteinExistence type="predicted"/>
<dbReference type="Proteomes" id="UP001528912">
    <property type="component" value="Unassembled WGS sequence"/>
</dbReference>
<evidence type="ECO:0000313" key="3">
    <source>
        <dbReference type="Proteomes" id="UP001528912"/>
    </source>
</evidence>
<dbReference type="InterPro" id="IPR003870">
    <property type="entry name" value="DUF222"/>
</dbReference>
<accession>A0ABT6C7A5</accession>
<gene>
    <name evidence="2" type="ORF">P4R38_09200</name>
</gene>
<reference evidence="2 3" key="1">
    <citation type="submission" date="2023-03" db="EMBL/GenBank/DDBJ databases">
        <title>YIM 133296 draft genome.</title>
        <authorList>
            <person name="Xiong L."/>
        </authorList>
    </citation>
    <scope>NUCLEOTIDE SEQUENCE [LARGE SCALE GENOMIC DNA]</scope>
    <source>
        <strain evidence="2 3">YIM 133296</strain>
    </source>
</reference>
<dbReference type="EMBL" id="JAROAV010000028">
    <property type="protein sequence ID" value="MDF8264418.1"/>
    <property type="molecule type" value="Genomic_DNA"/>
</dbReference>
<dbReference type="SMART" id="SM00507">
    <property type="entry name" value="HNHc"/>
    <property type="match status" value="1"/>
</dbReference>
<comment type="caution">
    <text evidence="2">The sequence shown here is derived from an EMBL/GenBank/DDBJ whole genome shotgun (WGS) entry which is preliminary data.</text>
</comment>
<organism evidence="2 3">
    <name type="scientific">Luteipulveratus flavus</name>
    <dbReference type="NCBI Taxonomy" id="3031728"/>
    <lineage>
        <taxon>Bacteria</taxon>
        <taxon>Bacillati</taxon>
        <taxon>Actinomycetota</taxon>
        <taxon>Actinomycetes</taxon>
        <taxon>Micrococcales</taxon>
        <taxon>Dermacoccaceae</taxon>
        <taxon>Luteipulveratus</taxon>
    </lineage>
</organism>
<feature type="domain" description="HNH nuclease" evidence="1">
    <location>
        <begin position="347"/>
        <end position="397"/>
    </location>
</feature>
<keyword evidence="3" id="KW-1185">Reference proteome</keyword>
<sequence length="470" mass="50218">MGKTPQLGSTATAVGVAELRAFLDLLSSLGAAVADVGDADRVDQLALLEQIRAACVAAQARVMVEFADSQVAAQEALGVPVRERGRGVADQIGLACKTSPQAAARRLGRARTLLADLPATGALLATGQIGERVADAAVRQTTHLDAADRRAVDDVVAAHLPRMSAPEADQAVRRLALERDPGGAVRRADEAARERGMWMRPAADCMVKVTAMLPAVEGLTAYEALDRAARDRRRGGDPRTLDQLRADLLTERLTGRSSADGVPVEVGLVMTPEALLDDGDEPATLRGHGPMPAALARAVIAGGRGDGTDGDPRSSERAQAWVRRIFTDPVDDSVRSVDPRRRLFDGHLRRHIDVRDQVCRTPFCDAPIRHRDHVVPNAGGGETVVANGQGLCERANHAKQMPGWRARVTADRPHEVEVVTPTGHRYSSQPPPALGPGARRRPMSILRFSAGTLRDDPDVVRRQLRAAVAA</sequence>
<evidence type="ECO:0000313" key="2">
    <source>
        <dbReference type="EMBL" id="MDF8264418.1"/>
    </source>
</evidence>
<name>A0ABT6C7A5_9MICO</name>